<dbReference type="PANTHER" id="PTHR32347">
    <property type="entry name" value="EFFLUX SYSTEM COMPONENT YKNX-RELATED"/>
    <property type="match status" value="1"/>
</dbReference>
<dbReference type="Gene3D" id="1.10.287.470">
    <property type="entry name" value="Helix hairpin bin"/>
    <property type="match status" value="1"/>
</dbReference>
<evidence type="ECO:0000256" key="1">
    <source>
        <dbReference type="ARBA" id="ARBA00004196"/>
    </source>
</evidence>
<reference evidence="4 5" key="1">
    <citation type="submission" date="2023-10" db="EMBL/GenBank/DDBJ databases">
        <title>Glaciecola aquimarina strain GGW-M5 nov., isolated from a coastal seawater.</title>
        <authorList>
            <person name="Bayburt H."/>
            <person name="Kim J.M."/>
            <person name="Choi B.J."/>
            <person name="Jeon C.O."/>
        </authorList>
    </citation>
    <scope>NUCLEOTIDE SEQUENCE [LARGE SCALE GENOMIC DNA]</scope>
    <source>
        <strain evidence="4 5">KCTC 32108</strain>
    </source>
</reference>
<proteinExistence type="predicted"/>
<organism evidence="4 5">
    <name type="scientific">Paraglaciecola aquimarina</name>
    <dbReference type="NCBI Taxonomy" id="1235557"/>
    <lineage>
        <taxon>Bacteria</taxon>
        <taxon>Pseudomonadati</taxon>
        <taxon>Pseudomonadota</taxon>
        <taxon>Gammaproteobacteria</taxon>
        <taxon>Alteromonadales</taxon>
        <taxon>Alteromonadaceae</taxon>
        <taxon>Paraglaciecola</taxon>
    </lineage>
</organism>
<protein>
    <submittedName>
        <fullName evidence="4">HlyD family efflux transporter periplasmic adaptor subunit</fullName>
    </submittedName>
</protein>
<dbReference type="RefSeq" id="WP_316025200.1">
    <property type="nucleotide sequence ID" value="NZ_JAWDIO010000002.1"/>
</dbReference>
<dbReference type="InterPro" id="IPR050465">
    <property type="entry name" value="UPF0194_transport"/>
</dbReference>
<dbReference type="EMBL" id="JAWDIO010000002">
    <property type="protein sequence ID" value="MDU0353537.1"/>
    <property type="molecule type" value="Genomic_DNA"/>
</dbReference>
<accession>A0ABU3SU59</accession>
<dbReference type="Gene3D" id="2.40.420.20">
    <property type="match status" value="1"/>
</dbReference>
<feature type="transmembrane region" description="Helical" evidence="3">
    <location>
        <begin position="21"/>
        <end position="39"/>
    </location>
</feature>
<keyword evidence="3" id="KW-1133">Transmembrane helix</keyword>
<dbReference type="PANTHER" id="PTHR32347:SF14">
    <property type="entry name" value="EFFLUX SYSTEM COMPONENT YKNX-RELATED"/>
    <property type="match status" value="1"/>
</dbReference>
<dbReference type="Gene3D" id="2.40.30.170">
    <property type="match status" value="1"/>
</dbReference>
<comment type="caution">
    <text evidence="4">The sequence shown here is derived from an EMBL/GenBank/DDBJ whole genome shotgun (WGS) entry which is preliminary data.</text>
</comment>
<evidence type="ECO:0000256" key="3">
    <source>
        <dbReference type="SAM" id="Phobius"/>
    </source>
</evidence>
<keyword evidence="3" id="KW-0812">Transmembrane</keyword>
<evidence type="ECO:0000313" key="4">
    <source>
        <dbReference type="EMBL" id="MDU0353537.1"/>
    </source>
</evidence>
<dbReference type="Gene3D" id="2.40.50.100">
    <property type="match status" value="1"/>
</dbReference>
<gene>
    <name evidence="4" type="ORF">RS130_05975</name>
</gene>
<keyword evidence="2" id="KW-0175">Coiled coil</keyword>
<evidence type="ECO:0000313" key="5">
    <source>
        <dbReference type="Proteomes" id="UP001247805"/>
    </source>
</evidence>
<keyword evidence="5" id="KW-1185">Reference proteome</keyword>
<keyword evidence="3" id="KW-0472">Membrane</keyword>
<evidence type="ECO:0000256" key="2">
    <source>
        <dbReference type="ARBA" id="ARBA00023054"/>
    </source>
</evidence>
<dbReference type="Proteomes" id="UP001247805">
    <property type="component" value="Unassembled WGS sequence"/>
</dbReference>
<comment type="subcellular location">
    <subcellularLocation>
        <location evidence="1">Cell envelope</location>
    </subcellularLocation>
</comment>
<sequence length="422" mass="46335">MINSTDGQDQVISKTASRKPWGSIAFVAVVLVAAVWFIWPTLQQWAGGVPNVEAQSITRSEVFRGTLVRDVAVNGKLVAANAPTLYSSESGQVTLLAKPGDIVEEGAIVATISSPELQSLIKQATAKLESLKTAASRGELTDLESQLDLERVLDTAQVRIKASTRELARAELSFKKQVISEIDLVSKRDAKLESELLFQHALKRVELAKKRLEFENQTRALSVQRQQLIVDELQRRVELLNVRTPVNGVVGNWLVQKQERVADTQAIMTVVDLSQYEAELSVPEFYADDLGLGLDVQMKITGKSLIGKVISVSPEVKNNQVMVRVSVDNFADIQLRQNQRLNARIEFEKKENVLMVKRGGFLASHGGQTAYVINGEYAQQTPISLGAQSVEFIEVISGLKAGDSIISSSTVEFDSHSAILLN</sequence>
<name>A0ABU3SU59_9ALTE</name>